<dbReference type="SUPFAM" id="SSF53335">
    <property type="entry name" value="S-adenosyl-L-methionine-dependent methyltransferases"/>
    <property type="match status" value="1"/>
</dbReference>
<accession>A0A5D0NCZ0</accession>
<keyword evidence="2" id="KW-0808">Transferase</keyword>
<dbReference type="STRING" id="1220554.GCA_001552135_01937"/>
<proteinExistence type="predicted"/>
<gene>
    <name evidence="2" type="ORF">FXF69_31265</name>
</gene>
<evidence type="ECO:0000313" key="2">
    <source>
        <dbReference type="EMBL" id="TYB42300.1"/>
    </source>
</evidence>
<dbReference type="EMBL" id="VSFG01000008">
    <property type="protein sequence ID" value="TYB42300.1"/>
    <property type="molecule type" value="Genomic_DNA"/>
</dbReference>
<dbReference type="GO" id="GO:0032259">
    <property type="term" value="P:methylation"/>
    <property type="evidence" value="ECO:0007669"/>
    <property type="project" value="UniProtKB-KW"/>
</dbReference>
<protein>
    <submittedName>
        <fullName evidence="2">Class I SAM-dependent methyltransferase</fullName>
    </submittedName>
</protein>
<sequence>MISEETRQTRLPASIDDVRGWFPKVDQLLFTWFLERQERRGERGDLVELGSYLGKSAILIGRHLRDGETFTVCDLFDSDAPDDSNQAEMNGSYATLTRTAFEANYRAFHDRLPEIVQGPTSEILDHVEPDSARFVHVDASHLYEHVHGDIRAAHVMLPPDGLLVCDDYRSEHTPGVAAAVWEAVADDGLRPICVTTQKLYGTWGDAGAVQAELLDWLAGRDDVWHEVQRVAGHDLVRIKGKAARPKKDELGRLKERLANSEDRLARAEDRLARARDELDSVRNSVSFKVGRSATALPRAVRRRGRGA</sequence>
<dbReference type="GO" id="GO:0008168">
    <property type="term" value="F:methyltransferase activity"/>
    <property type="evidence" value="ECO:0007669"/>
    <property type="project" value="UniProtKB-KW"/>
</dbReference>
<reference evidence="2 3" key="1">
    <citation type="submission" date="2019-08" db="EMBL/GenBank/DDBJ databases">
        <title>Actinomadura sp. nov. CYP1-5 isolated from mountain soil.</title>
        <authorList>
            <person name="Songsumanus A."/>
            <person name="Kuncharoen N."/>
            <person name="Kudo T."/>
            <person name="Yuki M."/>
            <person name="Igarashi Y."/>
            <person name="Tanasupawat S."/>
        </authorList>
    </citation>
    <scope>NUCLEOTIDE SEQUENCE [LARGE SCALE GENOMIC DNA]</scope>
    <source>
        <strain evidence="2 3">JCM 14158</strain>
    </source>
</reference>
<keyword evidence="2" id="KW-0489">Methyltransferase</keyword>
<dbReference type="Gene3D" id="3.40.50.150">
    <property type="entry name" value="Vaccinia Virus protein VP39"/>
    <property type="match status" value="1"/>
</dbReference>
<feature type="coiled-coil region" evidence="1">
    <location>
        <begin position="250"/>
        <end position="284"/>
    </location>
</feature>
<organism evidence="2 3">
    <name type="scientific">Actinomadura chibensis</name>
    <dbReference type="NCBI Taxonomy" id="392828"/>
    <lineage>
        <taxon>Bacteria</taxon>
        <taxon>Bacillati</taxon>
        <taxon>Actinomycetota</taxon>
        <taxon>Actinomycetes</taxon>
        <taxon>Streptosporangiales</taxon>
        <taxon>Thermomonosporaceae</taxon>
        <taxon>Actinomadura</taxon>
    </lineage>
</organism>
<comment type="caution">
    <text evidence="2">The sequence shown here is derived from an EMBL/GenBank/DDBJ whole genome shotgun (WGS) entry which is preliminary data.</text>
</comment>
<name>A0A5D0NCZ0_9ACTN</name>
<dbReference type="InterPro" id="IPR029063">
    <property type="entry name" value="SAM-dependent_MTases_sf"/>
</dbReference>
<dbReference type="AlphaFoldDB" id="A0A5D0NCZ0"/>
<dbReference type="Pfam" id="PF13578">
    <property type="entry name" value="Methyltransf_24"/>
    <property type="match status" value="1"/>
</dbReference>
<keyword evidence="3" id="KW-1185">Reference proteome</keyword>
<keyword evidence="1" id="KW-0175">Coiled coil</keyword>
<dbReference type="Proteomes" id="UP000323380">
    <property type="component" value="Unassembled WGS sequence"/>
</dbReference>
<evidence type="ECO:0000256" key="1">
    <source>
        <dbReference type="SAM" id="Coils"/>
    </source>
</evidence>
<evidence type="ECO:0000313" key="3">
    <source>
        <dbReference type="Proteomes" id="UP000323380"/>
    </source>
</evidence>
<dbReference type="RefSeq" id="WP_067888100.1">
    <property type="nucleotide sequence ID" value="NZ_VSFG01000008.1"/>
</dbReference>